<sequence>MRAELAHEYLGITPEEAELLYGTGELPLWELYGFPAESVGDRPWTRIVVRLPEFLARTGLSYCEFLELWRSAYVRFCAYLPSDARDAADVRDVDVVRDDAAVRDEVHDCLPFPDCEPCHLTDYRIRFTDPQDPEQALRRLAVFIRLWRTLRALPGGGYGFAELRDICEVLGLFGAEGTVAPGFLRQLAAFQILRDDFRLALTDGSPPTPGETGERRTHLLALWVGPDASHWDWAVDELLDQVQWHARARHGCGCRPPEFRKLLAENLGPLSRLAGFDPGSAADTWSARPTHTLRFAEILGKIYASDFGIGEILFLFTTDDHLDGDDPFPLQPGNEALDSPLGLPDDETRFSLWDLRRALLAVEVSDEDAAVWSWDRISTTLRGEFGFTPPSGSPDPLLSLGTHFFPSVLETCGVPVPIADRQYRTGLPSADTAPLMWNTPPDGPFRYDRAAEQLWTQLPLTDEAVIAKLGRVRQLKPAEQTAVRELYFLPRADLVPFAFLFGNVAEAEERLLQEPDEGRRWAYFQRSFARAHARCRIIAEHLAGHVAEWTGRPGDNGGDDCGGADLAWTLLVHLYADENRALGPWESDSGERPDVTWPDQPTGGAFAALLGLTGTGLLGELAPEGGPTVWRELRGPMSAFGPAEDAAGVHIPTVLPGLDVTLSEAQKRFVSVRNGLALANPDGRPLGGAHGWTARWSGALLIDEEGGYTFRAGAPAPVGQPPDAAAAHRKRWRVSLRRGQRSWVLLSHDWPDETAPPDCSAPLTLRRGVYQLVIELAQPRPEFARPEDVCPATGGFEVTYAGPDSGGELVTIPYERLFHDRKDGPLDEGLCVRGAARSFLRGRFTSTLRDIRRTYQRAFKALLFTSRFELSAHPAADDGQSELGYLLAHTEDFTGTSYYRHGGGFRVHRAFLDVNFLPLKDNYRPPAPAQDRRVNPSPRRRQALFDWWERIFDYTVVRRDAATAPERPLWLLFHEAAENHPDDPAHLLRHMGVDLLHTPLVLRYFPGHQVSSGDLEDERWAIRVWHADTWIRALRRHFLVKDLRSARPDLWASDDPGALPAGETVTGNQNLTRFVREGCFENGQPRRYEDVKRLNDGLRERARAALHAYLCAMDRVPLPDGESVSEPRQLSEVLLLDVEAGLCERTTRIEEAIGAVQLFIRRAQLGLEPRFTVTPAFSLLWERRFADYRRWETCTRRELYRENWIDWEELEEARRGEGFRLLEAELRGATLTVPLPGGLEHWSGGRPPVHPGLTPLQADRPAGIQGLDPVREGLDLLGTPEWSATPSWLAVVGLSAGGGGGNGNNDNEGGQDGDGPRLTARGECDGAGADIPLWIQAAVRLGTRFIRVAAACEPPAATKFAPRPADGAEICCADCGAPPSAVVDEYYFWTVDVRRHEEQEQQAEWPWHQPGELPRLLHWDSGRAVRLAWCRVHNGRFLQPRRSAEAVRVGDGDGSGDLECVGRTADSLTFRVTGGIAPPPHLGATAGFRYDLPTDAAVPLPLVVEPDADDAPRYPGGLPAYPYFAYHAPGAPLVPASPFAPAVTVAGALRARCRFEAALKWYELAFAPLSSDSDWLYGTGDDARRRSIVLHYTETLLQWGDAALQRGTPEAFGHARLLFDTAARLLGARPRTIRAEAGREPDTVTDFVPLAPPLNPRLLALYDRTADRQGLIRACLDAHRLRRPALPYPGARPDAGRASERPCPDDADWCAPPSPYRFVFLVQKAVELTGEVRALGTALLTAYEKGDAEYLASLRATQESQLLALASQVRQQQWREADWQLQALRKTKEMTQTRRNYYAALVEHGLISKEIEYDNLTGTGLALRTASNVTEGIAQIMGLIPDMFVGFPCNQIQPPVGSKLGGVFSAAARITNGLAEIANTTAGLRLTQAGWERREEEWRHQVEVLDIELEQVERQILAAERRRGIALRELESHQRQLEHSVDVQDFLRTRFTSHDLYLYLQQETAALYDQLYELAGHAARQAQRAFNIERGHTARDFLPVEDGHDLRERLLAGERLQLALRQMEHSYLDENLREYELTKHFSLRRDFPLQFLLLQATGECEFELAEWMFDQDYGHYMRRIRNVGLTIPCVVGPYAGVHCRLTLLSSSTRISPELTAPPAECCGEEGPANGYPALPDDPRVVNEYLATEAIATSTGQNDTGMFELNFRDERKLPFEFRGAVSRWRIEMRPRNNQFDLDTVADVLLHLNYTAREGGDALRHAAEEVADRHLPGSGLRYFDVRHDMTSAWHAFQRPHGEDRHHELTLRLGRGMFPFLPGGPDVRVRRLELFFETADPVPSEHHLLRFTPARPHGHHSDERCPATEVRCVAGADWPGLFHGVLQDPGFGPLVRTGEGELGTFSFPALLPEVTRILLLCAYEVC</sequence>
<keyword evidence="1" id="KW-0175">Coiled coil</keyword>
<dbReference type="EMBL" id="JAERRF010000009">
    <property type="protein sequence ID" value="MBL1098614.1"/>
    <property type="molecule type" value="Genomic_DNA"/>
</dbReference>
<feature type="domain" description="ABC toxin N-terminal" evidence="4">
    <location>
        <begin position="1096"/>
        <end position="1208"/>
    </location>
</feature>
<evidence type="ECO:0000259" key="4">
    <source>
        <dbReference type="Pfam" id="PF20220"/>
    </source>
</evidence>
<feature type="coiled-coil region" evidence="1">
    <location>
        <begin position="1895"/>
        <end position="1929"/>
    </location>
</feature>
<dbReference type="InterPro" id="IPR040840">
    <property type="entry name" value="TcA_TcB_BD"/>
</dbReference>
<evidence type="ECO:0000259" key="3">
    <source>
        <dbReference type="Pfam" id="PF18276"/>
    </source>
</evidence>
<dbReference type="RefSeq" id="WP_201876007.1">
    <property type="nucleotide sequence ID" value="NZ_JAERRF010000009.1"/>
</dbReference>
<reference evidence="5 6" key="1">
    <citation type="submission" date="2021-01" db="EMBL/GenBank/DDBJ databases">
        <title>WGS of actinomycetes isolated from Thailand.</title>
        <authorList>
            <person name="Thawai C."/>
        </authorList>
    </citation>
    <scope>NUCLEOTIDE SEQUENCE [LARGE SCALE GENOMIC DNA]</scope>
    <source>
        <strain evidence="5 6">CA1R205</strain>
    </source>
</reference>
<dbReference type="Pfam" id="PF20220">
    <property type="entry name" value="ABC_toxin_N"/>
    <property type="match status" value="1"/>
</dbReference>
<dbReference type="Pfam" id="PF18276">
    <property type="entry name" value="TcA_TcB_BD"/>
    <property type="match status" value="1"/>
</dbReference>
<evidence type="ECO:0000313" key="5">
    <source>
        <dbReference type="EMBL" id="MBL1098614.1"/>
    </source>
</evidence>
<organism evidence="5 6">
    <name type="scientific">Streptomyces coffeae</name>
    <dbReference type="NCBI Taxonomy" id="621382"/>
    <lineage>
        <taxon>Bacteria</taxon>
        <taxon>Bacillati</taxon>
        <taxon>Actinomycetota</taxon>
        <taxon>Actinomycetes</taxon>
        <taxon>Kitasatosporales</taxon>
        <taxon>Streptomycetaceae</taxon>
        <taxon>Streptomyces</taxon>
    </lineage>
</organism>
<dbReference type="InterPro" id="IPR046839">
    <property type="entry name" value="ABC_toxin_N"/>
</dbReference>
<name>A0ABS1NEU4_9ACTN</name>
<accession>A0ABS1NEU4</accession>
<comment type="caution">
    <text evidence="5">The sequence shown here is derived from an EMBL/GenBank/DDBJ whole genome shotgun (WGS) entry which is preliminary data.</text>
</comment>
<feature type="region of interest" description="Disordered" evidence="2">
    <location>
        <begin position="1299"/>
        <end position="1323"/>
    </location>
</feature>
<evidence type="ECO:0000313" key="6">
    <source>
        <dbReference type="Proteomes" id="UP000634229"/>
    </source>
</evidence>
<keyword evidence="6" id="KW-1185">Reference proteome</keyword>
<protein>
    <submittedName>
        <fullName evidence="5">Insecticidal toxin complex protein</fullName>
    </submittedName>
</protein>
<dbReference type="Proteomes" id="UP000634229">
    <property type="component" value="Unassembled WGS sequence"/>
</dbReference>
<evidence type="ECO:0000256" key="2">
    <source>
        <dbReference type="SAM" id="MobiDB-lite"/>
    </source>
</evidence>
<feature type="domain" description="Tc toxin complex TcA C-terminal TcB-binding" evidence="3">
    <location>
        <begin position="1914"/>
        <end position="2210"/>
    </location>
</feature>
<evidence type="ECO:0000256" key="1">
    <source>
        <dbReference type="SAM" id="Coils"/>
    </source>
</evidence>
<gene>
    <name evidence="5" type="ORF">JK363_18495</name>
</gene>
<proteinExistence type="predicted"/>